<comment type="similarity">
    <text evidence="3">Belongs to the malic enzymes family.</text>
</comment>
<dbReference type="SUPFAM" id="SSF53223">
    <property type="entry name" value="Aminoacid dehydrogenase-like, N-terminal domain"/>
    <property type="match status" value="1"/>
</dbReference>
<dbReference type="InterPro" id="IPR051674">
    <property type="entry name" value="Malate_Decarboxylase"/>
</dbReference>
<dbReference type="CDD" id="cd05311">
    <property type="entry name" value="NAD_bind_2_malic_enz"/>
    <property type="match status" value="1"/>
</dbReference>
<comment type="cofactor">
    <cofactor evidence="1">
        <name>Mn(2+)</name>
        <dbReference type="ChEBI" id="CHEBI:29035"/>
    </cofactor>
</comment>
<keyword evidence="4" id="KW-0479">Metal-binding</keyword>
<dbReference type="Gene3D" id="3.40.50.720">
    <property type="entry name" value="NAD(P)-binding Rossmann-like Domain"/>
    <property type="match status" value="1"/>
</dbReference>
<evidence type="ECO:0000256" key="1">
    <source>
        <dbReference type="ARBA" id="ARBA00001936"/>
    </source>
</evidence>
<dbReference type="EC" id="1.1.1.40" evidence="8"/>
<gene>
    <name evidence="8" type="ORF">MNB_SV-12-1723</name>
</gene>
<evidence type="ECO:0000256" key="5">
    <source>
        <dbReference type="ARBA" id="ARBA00023002"/>
    </source>
</evidence>
<comment type="cofactor">
    <cofactor evidence="2">
        <name>Mg(2+)</name>
        <dbReference type="ChEBI" id="CHEBI:18420"/>
    </cofactor>
</comment>
<dbReference type="SMART" id="SM00919">
    <property type="entry name" value="Malic_M"/>
    <property type="match status" value="1"/>
</dbReference>
<dbReference type="Pfam" id="PF03949">
    <property type="entry name" value="Malic_M"/>
    <property type="match status" value="1"/>
</dbReference>
<proteinExistence type="inferred from homology"/>
<dbReference type="InterPro" id="IPR012301">
    <property type="entry name" value="Malic_N_dom"/>
</dbReference>
<dbReference type="GO" id="GO:0051287">
    <property type="term" value="F:NAD binding"/>
    <property type="evidence" value="ECO:0007669"/>
    <property type="project" value="InterPro"/>
</dbReference>
<evidence type="ECO:0000259" key="7">
    <source>
        <dbReference type="SMART" id="SM01274"/>
    </source>
</evidence>
<dbReference type="GO" id="GO:0004473">
    <property type="term" value="F:malate dehydrogenase (decarboxylating) (NADP+) activity"/>
    <property type="evidence" value="ECO:0007669"/>
    <property type="project" value="UniProtKB-EC"/>
</dbReference>
<sequence length="428" mass="46416">MENFKKESLDYHINGKTAVQITKPCKTQKELSMAYTPGVAYPCLEIAENPSLAYKYTNKGNTVAVISNGTAVLGLGDIGGLAGKPVMEGKAVLFKSFANVDAVDVILNVHEVDEIVNVCSAISDTYGGINLEDIAAPACFEIERKLQEKLDIPVFHDDQHGTAIITSAGLLNAIELANKNINEIKVVVIGAGAAGIACAKMYKNIGVKHIVLLDSKGVIHSKRDDLNKYKKEFAIETEDRTLADALNGADMMLGLSGPGIVSQDMVKTMAKDAIIFACANPTPEITPDLVEEVRPDIIVGTGRSDYPNQVNNVLGFPFIFRGALDSGAKKITENMKMAAARALADLAKEPVPYYVKAIYNNPDLEYGKKHIIPTPFSREVLVWVASAVAKAAFDDGVTNMEKCDLKGYQDKLRQMIYIDQEESTNINN</sequence>
<accession>A0A1W1BSI2</accession>
<evidence type="ECO:0000256" key="4">
    <source>
        <dbReference type="ARBA" id="ARBA00022723"/>
    </source>
</evidence>
<dbReference type="PIRSF" id="PIRSF000106">
    <property type="entry name" value="ME"/>
    <property type="match status" value="1"/>
</dbReference>
<dbReference type="SMART" id="SM01274">
    <property type="entry name" value="malic"/>
    <property type="match status" value="1"/>
</dbReference>
<name>A0A1W1BSI2_9ZZZZ</name>
<dbReference type="SUPFAM" id="SSF51735">
    <property type="entry name" value="NAD(P)-binding Rossmann-fold domains"/>
    <property type="match status" value="1"/>
</dbReference>
<keyword evidence="5 8" id="KW-0560">Oxidoreductase</keyword>
<dbReference type="FunFam" id="3.40.50.10380:FF:000003">
    <property type="entry name" value="NADP-dependent malic enzyme"/>
    <property type="match status" value="1"/>
</dbReference>
<organism evidence="8">
    <name type="scientific">hydrothermal vent metagenome</name>
    <dbReference type="NCBI Taxonomy" id="652676"/>
    <lineage>
        <taxon>unclassified sequences</taxon>
        <taxon>metagenomes</taxon>
        <taxon>ecological metagenomes</taxon>
    </lineage>
</organism>
<dbReference type="InterPro" id="IPR045213">
    <property type="entry name" value="Malic_NAD-bd_bact_type"/>
</dbReference>
<dbReference type="InterPro" id="IPR036291">
    <property type="entry name" value="NAD(P)-bd_dom_sf"/>
</dbReference>
<dbReference type="Gene3D" id="3.40.50.10380">
    <property type="entry name" value="Malic enzyme, N-terminal domain"/>
    <property type="match status" value="1"/>
</dbReference>
<reference evidence="8" key="1">
    <citation type="submission" date="2016-10" db="EMBL/GenBank/DDBJ databases">
        <authorList>
            <person name="de Groot N.N."/>
        </authorList>
    </citation>
    <scope>NUCLEOTIDE SEQUENCE</scope>
</reference>
<dbReference type="GO" id="GO:0046872">
    <property type="term" value="F:metal ion binding"/>
    <property type="evidence" value="ECO:0007669"/>
    <property type="project" value="UniProtKB-KW"/>
</dbReference>
<evidence type="ECO:0000256" key="2">
    <source>
        <dbReference type="ARBA" id="ARBA00001946"/>
    </source>
</evidence>
<dbReference type="PANTHER" id="PTHR43237:SF4">
    <property type="entry name" value="NADP-DEPENDENT MALIC ENZYME"/>
    <property type="match status" value="1"/>
</dbReference>
<dbReference type="InterPro" id="IPR046346">
    <property type="entry name" value="Aminoacid_DH-like_N_sf"/>
</dbReference>
<dbReference type="InterPro" id="IPR012302">
    <property type="entry name" value="Malic_NAD-bd"/>
</dbReference>
<dbReference type="AlphaFoldDB" id="A0A1W1BSI2"/>
<evidence type="ECO:0000259" key="6">
    <source>
        <dbReference type="SMART" id="SM00919"/>
    </source>
</evidence>
<feature type="domain" description="Malic enzyme N-terminal" evidence="7">
    <location>
        <begin position="14"/>
        <end position="147"/>
    </location>
</feature>
<evidence type="ECO:0000256" key="3">
    <source>
        <dbReference type="ARBA" id="ARBA00008785"/>
    </source>
</evidence>
<dbReference type="Pfam" id="PF00390">
    <property type="entry name" value="malic"/>
    <property type="match status" value="1"/>
</dbReference>
<evidence type="ECO:0000313" key="8">
    <source>
        <dbReference type="EMBL" id="SFV56530.1"/>
    </source>
</evidence>
<feature type="domain" description="Malic enzyme NAD-binding" evidence="6">
    <location>
        <begin position="159"/>
        <end position="393"/>
    </location>
</feature>
<dbReference type="InterPro" id="IPR001891">
    <property type="entry name" value="Malic_OxRdtase"/>
</dbReference>
<dbReference type="PANTHER" id="PTHR43237">
    <property type="entry name" value="NADP-DEPENDENT MALIC ENZYME"/>
    <property type="match status" value="1"/>
</dbReference>
<dbReference type="EMBL" id="FPHE01000070">
    <property type="protein sequence ID" value="SFV56530.1"/>
    <property type="molecule type" value="Genomic_DNA"/>
</dbReference>
<protein>
    <submittedName>
        <fullName evidence="8">NADP-dependent malic enzyme</fullName>
        <ecNumber evidence="8">1.1.1.40</ecNumber>
    </submittedName>
</protein>
<dbReference type="FunFam" id="3.40.50.720:FF:000095">
    <property type="entry name" value="NADP-dependent malic enzyme"/>
    <property type="match status" value="1"/>
</dbReference>
<dbReference type="InterPro" id="IPR037062">
    <property type="entry name" value="Malic_N_dom_sf"/>
</dbReference>